<dbReference type="SUPFAM" id="SSF55785">
    <property type="entry name" value="PYP-like sensor domain (PAS domain)"/>
    <property type="match status" value="1"/>
</dbReference>
<dbReference type="AlphaFoldDB" id="A0A840G9Q1"/>
<dbReference type="Pfam" id="PF00563">
    <property type="entry name" value="EAL"/>
    <property type="match status" value="1"/>
</dbReference>
<dbReference type="PANTHER" id="PTHR44757">
    <property type="entry name" value="DIGUANYLATE CYCLASE DGCP"/>
    <property type="match status" value="1"/>
</dbReference>
<dbReference type="InterPro" id="IPR003018">
    <property type="entry name" value="GAF"/>
</dbReference>
<evidence type="ECO:0000256" key="1">
    <source>
        <dbReference type="ARBA" id="ARBA00022729"/>
    </source>
</evidence>
<feature type="domain" description="GGDEF" evidence="4">
    <location>
        <begin position="519"/>
        <end position="654"/>
    </location>
</feature>
<dbReference type="InterPro" id="IPR001633">
    <property type="entry name" value="EAL_dom"/>
</dbReference>
<dbReference type="SUPFAM" id="SSF141868">
    <property type="entry name" value="EAL domain-like"/>
    <property type="match status" value="1"/>
</dbReference>
<dbReference type="EMBL" id="JACIGE010000005">
    <property type="protein sequence ID" value="MBB4247408.1"/>
    <property type="molecule type" value="Genomic_DNA"/>
</dbReference>
<dbReference type="PROSITE" id="PS50883">
    <property type="entry name" value="EAL"/>
    <property type="match status" value="1"/>
</dbReference>
<dbReference type="InterPro" id="IPR018313">
    <property type="entry name" value="SBP_3_CS"/>
</dbReference>
<proteinExistence type="predicted"/>
<dbReference type="Gene3D" id="3.30.450.40">
    <property type="match status" value="1"/>
</dbReference>
<dbReference type="Proteomes" id="UP000587070">
    <property type="component" value="Unassembled WGS sequence"/>
</dbReference>
<dbReference type="SMART" id="SM00091">
    <property type="entry name" value="PAS"/>
    <property type="match status" value="1"/>
</dbReference>
<dbReference type="NCBIfam" id="TIGR00254">
    <property type="entry name" value="GGDEF"/>
    <property type="match status" value="1"/>
</dbReference>
<dbReference type="SUPFAM" id="SSF55781">
    <property type="entry name" value="GAF domain-like"/>
    <property type="match status" value="1"/>
</dbReference>
<dbReference type="SUPFAM" id="SSF55073">
    <property type="entry name" value="Nucleotide cyclase"/>
    <property type="match status" value="1"/>
</dbReference>
<dbReference type="InterPro" id="IPR029787">
    <property type="entry name" value="Nucleotide_cyclase"/>
</dbReference>
<dbReference type="InterPro" id="IPR052155">
    <property type="entry name" value="Biofilm_reg_signaling"/>
</dbReference>
<evidence type="ECO:0000259" key="3">
    <source>
        <dbReference type="PROSITE" id="PS50883"/>
    </source>
</evidence>
<evidence type="ECO:0000259" key="4">
    <source>
        <dbReference type="PROSITE" id="PS50887"/>
    </source>
</evidence>
<dbReference type="CDD" id="cd01949">
    <property type="entry name" value="GGDEF"/>
    <property type="match status" value="1"/>
</dbReference>
<dbReference type="Pfam" id="PF13185">
    <property type="entry name" value="GAF_2"/>
    <property type="match status" value="1"/>
</dbReference>
<gene>
    <name evidence="5" type="ORF">GGD90_001779</name>
</gene>
<sequence>MRRRTFAADDLLTILWGLERLGRLTGIDLDIVEAAVQRVASGAQLLDGERSPAECRSAAPAANAGCLVARVSRAGAPVADLVARRAGAAADAFAAQPPAANDDERLPLLCGEDLPAILAFAADIARTLAENGCLRCDSRQLTELLRLAARAAARDLLAGGQARPPKALVRARESTRIAALEADVRHGAEIIDGLPCIVYSFDEQGRLRGWNRTFREVSGYAEEELALKPLREFIADDGFGFLAASLAASAGSSDARTEAQFLTRQGERIPYLFTVRCVPGADGGLKVGIGLNIAERKQAEALRDKLTRALRLLGECNAALLRAETEQALIDEVCQLIVSTGGYRMAWVGYAESDENRNVCPVSFAGSNDGFLDGVRILWEDSELGRGPTGTAIRSGVAQVCRSIAQNPACAPWLEAARQRDYVATVAIPLLAEQRAFGSLGIYSSDPDSFAGDEVALLNDLASNLAYGIQSLRSRARRDAAERQLAFLAHHDPLTGLPNRVLLRQRFAESLAAAEIAGSGMALFYLDLDSFKQVNDSFGHDVGDRLLVALVARLQSCLRHGDLVGRYDSDAFVGVLIDAGDPAIIDRQMNTLLDAVAAPLEIAGHTLHISCCAGISRYPDDGTDFDTLLRKADAALCHAKDSAPGVSRFFESRMSRDALALMQIQSRLRQALAQEKFILHFQPQIDVIANKVVGFEALVRWIDENGELVPPGSFIAAAEESGLIVPLGKWVLGEACRQGREWLDAGLPQFSVAVNMSAQQFKHGGILETVAEVLTSTGFPAGLLELELTESILLQDTELVMQTLGELKLMGVKLSIDDFGTGYSSLSYLKRLAVDKLKIDQSFVRDLGESADDSAIVRAIIQLGHTLQLSVIAEGVETDRQLAFLRSFGCNQAQGYLFSRPLPAEDIPDYVLQRASVS</sequence>
<dbReference type="InterPro" id="IPR029016">
    <property type="entry name" value="GAF-like_dom_sf"/>
</dbReference>
<dbReference type="InterPro" id="IPR000160">
    <property type="entry name" value="GGDEF_dom"/>
</dbReference>
<dbReference type="SMART" id="SM00052">
    <property type="entry name" value="EAL"/>
    <property type="match status" value="1"/>
</dbReference>
<dbReference type="PANTHER" id="PTHR44757:SF2">
    <property type="entry name" value="BIOFILM ARCHITECTURE MAINTENANCE PROTEIN MBAA"/>
    <property type="match status" value="1"/>
</dbReference>
<dbReference type="CDD" id="cd00130">
    <property type="entry name" value="PAS"/>
    <property type="match status" value="1"/>
</dbReference>
<name>A0A840G9Q1_RHOTE</name>
<feature type="domain" description="EAL" evidence="3">
    <location>
        <begin position="661"/>
        <end position="915"/>
    </location>
</feature>
<evidence type="ECO:0000313" key="5">
    <source>
        <dbReference type="EMBL" id="MBB4247408.1"/>
    </source>
</evidence>
<comment type="caution">
    <text evidence="5">The sequence shown here is derived from an EMBL/GenBank/DDBJ whole genome shotgun (WGS) entry which is preliminary data.</text>
</comment>
<dbReference type="Pfam" id="PF00989">
    <property type="entry name" value="PAS"/>
    <property type="match status" value="1"/>
</dbReference>
<keyword evidence="1" id="KW-0732">Signal</keyword>
<dbReference type="OrthoDB" id="9813903at2"/>
<dbReference type="InterPro" id="IPR035965">
    <property type="entry name" value="PAS-like_dom_sf"/>
</dbReference>
<keyword evidence="6" id="KW-1185">Reference proteome</keyword>
<dbReference type="Gene3D" id="3.20.20.450">
    <property type="entry name" value="EAL domain"/>
    <property type="match status" value="1"/>
</dbReference>
<dbReference type="CDD" id="cd01948">
    <property type="entry name" value="EAL"/>
    <property type="match status" value="1"/>
</dbReference>
<dbReference type="NCBIfam" id="TIGR00229">
    <property type="entry name" value="sensory_box"/>
    <property type="match status" value="1"/>
</dbReference>
<dbReference type="PROSITE" id="PS50887">
    <property type="entry name" value="GGDEF"/>
    <property type="match status" value="1"/>
</dbReference>
<dbReference type="GO" id="GO:0006355">
    <property type="term" value="P:regulation of DNA-templated transcription"/>
    <property type="evidence" value="ECO:0007669"/>
    <property type="project" value="InterPro"/>
</dbReference>
<dbReference type="SMART" id="SM00267">
    <property type="entry name" value="GGDEF"/>
    <property type="match status" value="1"/>
</dbReference>
<dbReference type="Gene3D" id="3.30.450.20">
    <property type="entry name" value="PAS domain"/>
    <property type="match status" value="1"/>
</dbReference>
<dbReference type="RefSeq" id="WP_153116170.1">
    <property type="nucleotide sequence ID" value="NZ_JACIGE010000005.1"/>
</dbReference>
<protein>
    <submittedName>
        <fullName evidence="5">Diguanylate cyclase (GGDEF)-like protein/PAS domain S-box-containing protein</fullName>
    </submittedName>
</protein>
<evidence type="ECO:0000259" key="2">
    <source>
        <dbReference type="PROSITE" id="PS50112"/>
    </source>
</evidence>
<dbReference type="InterPro" id="IPR013767">
    <property type="entry name" value="PAS_fold"/>
</dbReference>
<evidence type="ECO:0000313" key="6">
    <source>
        <dbReference type="Proteomes" id="UP000587070"/>
    </source>
</evidence>
<feature type="domain" description="PAS" evidence="2">
    <location>
        <begin position="183"/>
        <end position="237"/>
    </location>
</feature>
<accession>A0A840G9Q1</accession>
<dbReference type="InterPro" id="IPR043128">
    <property type="entry name" value="Rev_trsase/Diguanyl_cyclase"/>
</dbReference>
<dbReference type="InterPro" id="IPR035919">
    <property type="entry name" value="EAL_sf"/>
</dbReference>
<dbReference type="Gene3D" id="3.30.70.270">
    <property type="match status" value="1"/>
</dbReference>
<dbReference type="InterPro" id="IPR000014">
    <property type="entry name" value="PAS"/>
</dbReference>
<dbReference type="PROSITE" id="PS01039">
    <property type="entry name" value="SBP_BACTERIAL_3"/>
    <property type="match status" value="1"/>
</dbReference>
<organism evidence="5 6">
    <name type="scientific">Rhodocyclus tenuis</name>
    <name type="common">Rhodospirillum tenue</name>
    <dbReference type="NCBI Taxonomy" id="1066"/>
    <lineage>
        <taxon>Bacteria</taxon>
        <taxon>Pseudomonadati</taxon>
        <taxon>Pseudomonadota</taxon>
        <taxon>Betaproteobacteria</taxon>
        <taxon>Rhodocyclales</taxon>
        <taxon>Rhodocyclaceae</taxon>
        <taxon>Rhodocyclus</taxon>
    </lineage>
</organism>
<dbReference type="PROSITE" id="PS50112">
    <property type="entry name" value="PAS"/>
    <property type="match status" value="1"/>
</dbReference>
<dbReference type="FunFam" id="3.20.20.450:FF:000001">
    <property type="entry name" value="Cyclic di-GMP phosphodiesterase yahA"/>
    <property type="match status" value="1"/>
</dbReference>
<dbReference type="Pfam" id="PF00990">
    <property type="entry name" value="GGDEF"/>
    <property type="match status" value="1"/>
</dbReference>
<reference evidence="5 6" key="1">
    <citation type="submission" date="2020-08" db="EMBL/GenBank/DDBJ databases">
        <title>Genome sequencing of Purple Non-Sulfur Bacteria from various extreme environments.</title>
        <authorList>
            <person name="Mayer M."/>
        </authorList>
    </citation>
    <scope>NUCLEOTIDE SEQUENCE [LARGE SCALE GENOMIC DNA]</scope>
    <source>
        <strain evidence="5 6">2761</strain>
    </source>
</reference>